<dbReference type="GO" id="GO:0035861">
    <property type="term" value="C:site of double-strand break"/>
    <property type="evidence" value="ECO:0007669"/>
    <property type="project" value="TreeGrafter"/>
</dbReference>
<evidence type="ECO:0000313" key="6">
    <source>
        <dbReference type="RefSeq" id="XP_015598029.1"/>
    </source>
</evidence>
<dbReference type="AlphaFoldDB" id="A0AAJ7BZW0"/>
<comment type="subcellular location">
    <subcellularLocation>
        <location evidence="1">Nucleus</location>
    </subcellularLocation>
</comment>
<protein>
    <recommendedName>
        <fullName evidence="4">Checkpoint protein</fullName>
    </recommendedName>
</protein>
<sequence length="273" mass="31534">MKFKCRMSDGIAMRDFSNIVNTVVRASKLCVFRLTKQHVYFFVGDKRWPVIWAELTPDNFFDEYTMIGVSTQHDEIFLELEPSMLARSLSSLKMTAKPVKIKLTNKQQPCLTIELELSSLSTESRHCVHDVPVRVIPRKEWEMYQTPDIPQFDITIEMPELKHIRHQVDRMRNMSGQITIIADRTGQLILKIETDHATIATHFQGLLIKGSKPITDQKYSAKVEIKKFAMFLSGDTMHPDNVTCNIVHERMLNLCLMIEGHLTMQYFVPAMSS</sequence>
<dbReference type="KEGG" id="ccin:107269080"/>
<evidence type="ECO:0000256" key="3">
    <source>
        <dbReference type="ARBA" id="ARBA00023242"/>
    </source>
</evidence>
<dbReference type="Proteomes" id="UP000694920">
    <property type="component" value="Unplaced"/>
</dbReference>
<dbReference type="InterPro" id="IPR007150">
    <property type="entry name" value="HUS1/Mec3"/>
</dbReference>
<proteinExistence type="inferred from homology"/>
<keyword evidence="5" id="KW-1185">Reference proteome</keyword>
<dbReference type="GO" id="GO:0033314">
    <property type="term" value="P:mitotic DNA replication checkpoint signaling"/>
    <property type="evidence" value="ECO:0007669"/>
    <property type="project" value="TreeGrafter"/>
</dbReference>
<dbReference type="PANTHER" id="PTHR12900:SF0">
    <property type="entry name" value="CHECKPOINT PROTEIN"/>
    <property type="match status" value="1"/>
</dbReference>
<dbReference type="PANTHER" id="PTHR12900">
    <property type="entry name" value="MITOTIC AND DNA DAMAGE CHECKPOINT PROTEIN HUS1"/>
    <property type="match status" value="1"/>
</dbReference>
<dbReference type="GO" id="GO:0000723">
    <property type="term" value="P:telomere maintenance"/>
    <property type="evidence" value="ECO:0007669"/>
    <property type="project" value="TreeGrafter"/>
</dbReference>
<organism evidence="5 6">
    <name type="scientific">Cephus cinctus</name>
    <name type="common">Wheat stem sawfly</name>
    <dbReference type="NCBI Taxonomy" id="211228"/>
    <lineage>
        <taxon>Eukaryota</taxon>
        <taxon>Metazoa</taxon>
        <taxon>Ecdysozoa</taxon>
        <taxon>Arthropoda</taxon>
        <taxon>Hexapoda</taxon>
        <taxon>Insecta</taxon>
        <taxon>Pterygota</taxon>
        <taxon>Neoptera</taxon>
        <taxon>Endopterygota</taxon>
        <taxon>Hymenoptera</taxon>
        <taxon>Cephoidea</taxon>
        <taxon>Cephidae</taxon>
        <taxon>Cephus</taxon>
    </lineage>
</organism>
<reference evidence="6" key="1">
    <citation type="submission" date="2025-08" db="UniProtKB">
        <authorList>
            <consortium name="RefSeq"/>
        </authorList>
    </citation>
    <scope>IDENTIFICATION</scope>
</reference>
<comment type="similarity">
    <text evidence="2 4">Belongs to the HUS1 family.</text>
</comment>
<dbReference type="GO" id="GO:0000724">
    <property type="term" value="P:double-strand break repair via homologous recombination"/>
    <property type="evidence" value="ECO:0007669"/>
    <property type="project" value="TreeGrafter"/>
</dbReference>
<dbReference type="GO" id="GO:0005730">
    <property type="term" value="C:nucleolus"/>
    <property type="evidence" value="ECO:0007669"/>
    <property type="project" value="InterPro"/>
</dbReference>
<dbReference type="GO" id="GO:0006289">
    <property type="term" value="P:nucleotide-excision repair"/>
    <property type="evidence" value="ECO:0007669"/>
    <property type="project" value="TreeGrafter"/>
</dbReference>
<dbReference type="CTD" id="40598"/>
<evidence type="ECO:0000256" key="1">
    <source>
        <dbReference type="ARBA" id="ARBA00004123"/>
    </source>
</evidence>
<dbReference type="Pfam" id="PF04005">
    <property type="entry name" value="Hus1"/>
    <property type="match status" value="1"/>
</dbReference>
<dbReference type="GO" id="GO:0031573">
    <property type="term" value="P:mitotic intra-S DNA damage checkpoint signaling"/>
    <property type="evidence" value="ECO:0007669"/>
    <property type="project" value="TreeGrafter"/>
</dbReference>
<dbReference type="InterPro" id="IPR016580">
    <property type="entry name" value="HUS1"/>
</dbReference>
<dbReference type="GeneID" id="107269080"/>
<keyword evidence="3" id="KW-0539">Nucleus</keyword>
<dbReference type="PIRSF" id="PIRSF011312">
    <property type="entry name" value="Cell_cycle_HUS1"/>
    <property type="match status" value="1"/>
</dbReference>
<gene>
    <name evidence="6" type="primary">LOC107269080</name>
</gene>
<accession>A0AAJ7BZW0</accession>
<dbReference type="GO" id="GO:0044778">
    <property type="term" value="P:meiotic DNA integrity checkpoint signaling"/>
    <property type="evidence" value="ECO:0007669"/>
    <property type="project" value="TreeGrafter"/>
</dbReference>
<evidence type="ECO:0000313" key="5">
    <source>
        <dbReference type="Proteomes" id="UP000694920"/>
    </source>
</evidence>
<dbReference type="RefSeq" id="XP_015598029.1">
    <property type="nucleotide sequence ID" value="XM_015742543.2"/>
</dbReference>
<dbReference type="GO" id="GO:0030896">
    <property type="term" value="C:checkpoint clamp complex"/>
    <property type="evidence" value="ECO:0007669"/>
    <property type="project" value="InterPro"/>
</dbReference>
<evidence type="ECO:0000256" key="2">
    <source>
        <dbReference type="ARBA" id="ARBA00005563"/>
    </source>
</evidence>
<dbReference type="Gene3D" id="3.70.10.10">
    <property type="match status" value="1"/>
</dbReference>
<evidence type="ECO:0000256" key="4">
    <source>
        <dbReference type="PIRNR" id="PIRNR011312"/>
    </source>
</evidence>
<name>A0AAJ7BZW0_CEPCN</name>